<dbReference type="InterPro" id="IPR035992">
    <property type="entry name" value="Ricin_B-like_lectins"/>
</dbReference>
<dbReference type="Pfam" id="PF00652">
    <property type="entry name" value="Ricin_B_lectin"/>
    <property type="match status" value="1"/>
</dbReference>
<name>A0ABS7QT34_9ACTN</name>
<dbReference type="PROSITE" id="PS50231">
    <property type="entry name" value="RICIN_B_LECTIN"/>
    <property type="match status" value="1"/>
</dbReference>
<keyword evidence="1" id="KW-0732">Signal</keyword>
<feature type="chain" id="PRO_5046704259" evidence="1">
    <location>
        <begin position="35"/>
        <end position="462"/>
    </location>
</feature>
<feature type="domain" description="Ricin B lectin" evidence="2">
    <location>
        <begin position="336"/>
        <end position="461"/>
    </location>
</feature>
<dbReference type="InterPro" id="IPR006311">
    <property type="entry name" value="TAT_signal"/>
</dbReference>
<dbReference type="Gene3D" id="2.80.10.50">
    <property type="match status" value="1"/>
</dbReference>
<dbReference type="SMART" id="SM00458">
    <property type="entry name" value="RICIN"/>
    <property type="match status" value="1"/>
</dbReference>
<reference evidence="3 4" key="1">
    <citation type="submission" date="2021-08" db="EMBL/GenBank/DDBJ databases">
        <title>Streptomyces sp. PTM05 isolated from lichen.</title>
        <authorList>
            <person name="Somphong A."/>
            <person name="Phongsopitanun W."/>
            <person name="Tanasupawat S."/>
        </authorList>
    </citation>
    <scope>NUCLEOTIDE SEQUENCE [LARGE SCALE GENOMIC DNA]</scope>
    <source>
        <strain evidence="3 4">Ptm05</strain>
    </source>
</reference>
<proteinExistence type="predicted"/>
<evidence type="ECO:0000259" key="2">
    <source>
        <dbReference type="SMART" id="SM00458"/>
    </source>
</evidence>
<comment type="caution">
    <text evidence="3">The sequence shown here is derived from an EMBL/GenBank/DDBJ whole genome shotgun (WGS) entry which is preliminary data.</text>
</comment>
<sequence>MKVLASPRRALLAAVAALLLLVPAVWTLTQPASAAPAPPPFPLLYDPGPTNDCYSSLIEGAPNGDDSVPQGAPWTDESQCAADQHNDTMNIDSPHSAWDLGTYGWNKSSRDQPTGYSFDATSSGGGSKTITMRNTATGDCDLHETNVSYTYTDDDLVPGPDYQPLTMAEGAPSVSYRASIHQNGGFTCGQKRAILTTDFIFQDPHNGSGKPDVISVVHFDPGPFATAKSNGVQWDNAYDDLSQGECGTGCRVTVRSDAQIPDSSTTSVSDDFGQLFQTYKSYVDPWNLPDSDFILRGVQIVSSNEGSDTTSSVSDVNATFTPNADTSTAPEGFLRYGTQGSGGANLCLDDFGSATQAPATADLWDCAQGDDAQNWTFGLDNTLQVKGLCLAANGASAGAAVALASCDGSTGQKWVVGRWNEIYNPVSSLCLADKGGQTTEGYSSLDLETCSGQPNEHWYTTD</sequence>
<dbReference type="RefSeq" id="WP_222978449.1">
    <property type="nucleotide sequence ID" value="NZ_JAINVZ010000009.1"/>
</dbReference>
<accession>A0ABS7QT34</accession>
<feature type="signal peptide" evidence="1">
    <location>
        <begin position="1"/>
        <end position="34"/>
    </location>
</feature>
<dbReference type="Proteomes" id="UP001198565">
    <property type="component" value="Unassembled WGS sequence"/>
</dbReference>
<gene>
    <name evidence="3" type="ORF">K7472_15925</name>
</gene>
<evidence type="ECO:0000313" key="3">
    <source>
        <dbReference type="EMBL" id="MBY8886343.1"/>
    </source>
</evidence>
<keyword evidence="4" id="KW-1185">Reference proteome</keyword>
<dbReference type="EMBL" id="JAINVZ010000009">
    <property type="protein sequence ID" value="MBY8886343.1"/>
    <property type="molecule type" value="Genomic_DNA"/>
</dbReference>
<organism evidence="3 4">
    <name type="scientific">Streptantibioticus parmotrematis</name>
    <dbReference type="NCBI Taxonomy" id="2873249"/>
    <lineage>
        <taxon>Bacteria</taxon>
        <taxon>Bacillati</taxon>
        <taxon>Actinomycetota</taxon>
        <taxon>Actinomycetes</taxon>
        <taxon>Kitasatosporales</taxon>
        <taxon>Streptomycetaceae</taxon>
        <taxon>Streptantibioticus</taxon>
    </lineage>
</organism>
<dbReference type="PROSITE" id="PS51318">
    <property type="entry name" value="TAT"/>
    <property type="match status" value="1"/>
</dbReference>
<dbReference type="InterPro" id="IPR000772">
    <property type="entry name" value="Ricin_B_lectin"/>
</dbReference>
<evidence type="ECO:0000313" key="4">
    <source>
        <dbReference type="Proteomes" id="UP001198565"/>
    </source>
</evidence>
<evidence type="ECO:0000256" key="1">
    <source>
        <dbReference type="SAM" id="SignalP"/>
    </source>
</evidence>
<protein>
    <submittedName>
        <fullName evidence="3">Ricin-type beta-trefoil lectin domain protein</fullName>
    </submittedName>
</protein>
<dbReference type="SUPFAM" id="SSF50370">
    <property type="entry name" value="Ricin B-like lectins"/>
    <property type="match status" value="1"/>
</dbReference>